<dbReference type="Gene3D" id="3.30.420.10">
    <property type="entry name" value="Ribonuclease H-like superfamily/Ribonuclease H"/>
    <property type="match status" value="1"/>
</dbReference>
<accession>A0AAD9RG90</accession>
<dbReference type="InterPro" id="IPR050951">
    <property type="entry name" value="Retrovirus_Pol_polyprotein"/>
</dbReference>
<sequence>MDRILHPDPLKTMTGWFLQPLTVVGDPTGTLEYTSGGTDTLNKLGCRGTSASSWACSSQSYLCGCMYGATGPGIRKNREAKLEEVWGDTPTEQEMSSLPKPDRASIKMGRMRYVRLMQRAATHFEYLAWKTTQLPQTTSGQEQPQGKLSEGSDPSQSSKTADGPEGKSCLNVRFPVGGPSRKGKSELQVYNVGTPFERVQLYALGPFPPSSQKNRYLLVAVDCFTKWAEAFPLSNVRPTTVAEVLVNQLVARHGISLELYTDQGRNFESSLFEELSRLLGIRKTRTTALHPQSDGQVERQHQTILDYLSKYIQENQKDWDRWITLFLLSYRASTDETTGMTPTEMYIRQDLRQPLDLLRGNPVED</sequence>
<dbReference type="PROSITE" id="PS50994">
    <property type="entry name" value="INTEGRASE"/>
    <property type="match status" value="1"/>
</dbReference>
<dbReference type="Pfam" id="PF00665">
    <property type="entry name" value="rve"/>
    <property type="match status" value="1"/>
</dbReference>
<protein>
    <recommendedName>
        <fullName evidence="2">Integrase catalytic domain-containing protein</fullName>
    </recommendedName>
</protein>
<dbReference type="PANTHER" id="PTHR37984:SF15">
    <property type="entry name" value="INTEGRASE CATALYTIC DOMAIN-CONTAINING PROTEIN"/>
    <property type="match status" value="1"/>
</dbReference>
<dbReference type="InterPro" id="IPR012337">
    <property type="entry name" value="RNaseH-like_sf"/>
</dbReference>
<comment type="caution">
    <text evidence="3">The sequence shown here is derived from an EMBL/GenBank/DDBJ whole genome shotgun (WGS) entry which is preliminary data.</text>
</comment>
<dbReference type="EMBL" id="JAIFRP010000108">
    <property type="protein sequence ID" value="KAK2579103.1"/>
    <property type="molecule type" value="Genomic_DNA"/>
</dbReference>
<keyword evidence="4" id="KW-1185">Reference proteome</keyword>
<feature type="domain" description="Integrase catalytic" evidence="2">
    <location>
        <begin position="191"/>
        <end position="350"/>
    </location>
</feature>
<evidence type="ECO:0000256" key="1">
    <source>
        <dbReference type="SAM" id="MobiDB-lite"/>
    </source>
</evidence>
<dbReference type="InterPro" id="IPR001584">
    <property type="entry name" value="Integrase_cat-core"/>
</dbReference>
<organism evidence="3 4">
    <name type="scientific">Odynerus spinipes</name>
    <dbReference type="NCBI Taxonomy" id="1348599"/>
    <lineage>
        <taxon>Eukaryota</taxon>
        <taxon>Metazoa</taxon>
        <taxon>Ecdysozoa</taxon>
        <taxon>Arthropoda</taxon>
        <taxon>Hexapoda</taxon>
        <taxon>Insecta</taxon>
        <taxon>Pterygota</taxon>
        <taxon>Neoptera</taxon>
        <taxon>Endopterygota</taxon>
        <taxon>Hymenoptera</taxon>
        <taxon>Apocrita</taxon>
        <taxon>Aculeata</taxon>
        <taxon>Vespoidea</taxon>
        <taxon>Vespidae</taxon>
        <taxon>Eumeninae</taxon>
        <taxon>Odynerus</taxon>
    </lineage>
</organism>
<dbReference type="AlphaFoldDB" id="A0AAD9RG90"/>
<feature type="compositionally biased region" description="Polar residues" evidence="1">
    <location>
        <begin position="135"/>
        <end position="160"/>
    </location>
</feature>
<feature type="region of interest" description="Disordered" evidence="1">
    <location>
        <begin position="135"/>
        <end position="185"/>
    </location>
</feature>
<proteinExistence type="predicted"/>
<dbReference type="FunFam" id="3.30.420.10:FF:000032">
    <property type="entry name" value="Retrovirus-related Pol polyprotein from transposon 297-like Protein"/>
    <property type="match status" value="1"/>
</dbReference>
<dbReference type="GO" id="GO:0003676">
    <property type="term" value="F:nucleic acid binding"/>
    <property type="evidence" value="ECO:0007669"/>
    <property type="project" value="InterPro"/>
</dbReference>
<evidence type="ECO:0000313" key="3">
    <source>
        <dbReference type="EMBL" id="KAK2579103.1"/>
    </source>
</evidence>
<reference evidence="3" key="2">
    <citation type="journal article" date="2023" name="Commun. Biol.">
        <title>Intrasexual cuticular hydrocarbon dimorphism in a wasp sheds light on hydrocarbon biosynthesis genes in Hymenoptera.</title>
        <authorList>
            <person name="Moris V.C."/>
            <person name="Podsiadlowski L."/>
            <person name="Martin S."/>
            <person name="Oeyen J.P."/>
            <person name="Donath A."/>
            <person name="Petersen M."/>
            <person name="Wilbrandt J."/>
            <person name="Misof B."/>
            <person name="Liedtke D."/>
            <person name="Thamm M."/>
            <person name="Scheiner R."/>
            <person name="Schmitt T."/>
            <person name="Niehuis O."/>
        </authorList>
    </citation>
    <scope>NUCLEOTIDE SEQUENCE</scope>
    <source>
        <strain evidence="3">GBR_01_08_01A</strain>
    </source>
</reference>
<dbReference type="SUPFAM" id="SSF53098">
    <property type="entry name" value="Ribonuclease H-like"/>
    <property type="match status" value="1"/>
</dbReference>
<dbReference type="PANTHER" id="PTHR37984">
    <property type="entry name" value="PROTEIN CBG26694"/>
    <property type="match status" value="1"/>
</dbReference>
<dbReference type="InterPro" id="IPR036397">
    <property type="entry name" value="RNaseH_sf"/>
</dbReference>
<dbReference type="GO" id="GO:0015074">
    <property type="term" value="P:DNA integration"/>
    <property type="evidence" value="ECO:0007669"/>
    <property type="project" value="InterPro"/>
</dbReference>
<evidence type="ECO:0000259" key="2">
    <source>
        <dbReference type="PROSITE" id="PS50994"/>
    </source>
</evidence>
<dbReference type="Proteomes" id="UP001258017">
    <property type="component" value="Unassembled WGS sequence"/>
</dbReference>
<reference evidence="3" key="1">
    <citation type="submission" date="2021-08" db="EMBL/GenBank/DDBJ databases">
        <authorList>
            <person name="Misof B."/>
            <person name="Oliver O."/>
            <person name="Podsiadlowski L."/>
            <person name="Donath A."/>
            <person name="Peters R."/>
            <person name="Mayer C."/>
            <person name="Rust J."/>
            <person name="Gunkel S."/>
            <person name="Lesny P."/>
            <person name="Martin S."/>
            <person name="Oeyen J.P."/>
            <person name="Petersen M."/>
            <person name="Panagiotis P."/>
            <person name="Wilbrandt J."/>
            <person name="Tanja T."/>
        </authorList>
    </citation>
    <scope>NUCLEOTIDE SEQUENCE</scope>
    <source>
        <strain evidence="3">GBR_01_08_01A</strain>
        <tissue evidence="3">Thorax + abdomen</tissue>
    </source>
</reference>
<gene>
    <name evidence="3" type="ORF">KPH14_008502</name>
</gene>
<evidence type="ECO:0000313" key="4">
    <source>
        <dbReference type="Proteomes" id="UP001258017"/>
    </source>
</evidence>
<name>A0AAD9RG90_9HYME</name>